<sequence length="190" mass="21368">MADITLITGGCRSGKSGLALKLANEIQGKKYFVATCPAFDEETNQRILKHKKEREFLPWETIEEEFNLSNVFKPGRLSESSIVVIDCLSLWINNLLYQANKKNSEIDETTIKKNCMELIHSIQNSEARHVICVSNEVGLGLVPENKIGRIYRDLLGICNQSIAHNANFVYFMVSGIPLKIKENKGSPKIV</sequence>
<evidence type="ECO:0000256" key="4">
    <source>
        <dbReference type="ARBA" id="ARBA00003889"/>
    </source>
</evidence>
<name>A0A0E3AXK1_LEPBO</name>
<dbReference type="GeneID" id="61175549"/>
<dbReference type="GO" id="GO:0009236">
    <property type="term" value="P:cobalamin biosynthetic process"/>
    <property type="evidence" value="ECO:0007669"/>
    <property type="project" value="UniProtKB-UniPathway"/>
</dbReference>
<comment type="catalytic activity">
    <reaction evidence="3">
        <text>adenosylcob(III)inamide + GTP = adenosylcob(III)inamide phosphate + GDP + H(+)</text>
        <dbReference type="Rhea" id="RHEA:15765"/>
        <dbReference type="ChEBI" id="CHEBI:2480"/>
        <dbReference type="ChEBI" id="CHEBI:15378"/>
        <dbReference type="ChEBI" id="CHEBI:37565"/>
        <dbReference type="ChEBI" id="CHEBI:58189"/>
        <dbReference type="ChEBI" id="CHEBI:58502"/>
        <dbReference type="EC" id="2.7.1.156"/>
    </reaction>
</comment>
<dbReference type="EC" id="2.7.7.62" evidence="9"/>
<keyword evidence="14" id="KW-0067">ATP-binding</keyword>
<dbReference type="GO" id="GO:0005524">
    <property type="term" value="F:ATP binding"/>
    <property type="evidence" value="ECO:0007669"/>
    <property type="project" value="UniProtKB-KW"/>
</dbReference>
<reference evidence="20 21" key="1">
    <citation type="journal article" date="2015" name="PLoS Negl. Trop. Dis.">
        <title>Distribution of Plasmids in Distinct Leptospira Pathogenic Species.</title>
        <authorList>
            <person name="Wang Y."/>
            <person name="Zhuang X."/>
            <person name="Zhong Y."/>
            <person name="Zhang C."/>
            <person name="Zhang Y."/>
            <person name="Zeng L."/>
            <person name="Zhu Y."/>
            <person name="He P."/>
            <person name="Dong K."/>
            <person name="Pal U."/>
            <person name="Guo X."/>
            <person name="Qin J."/>
        </authorList>
    </citation>
    <scope>NUCLEOTIDE SEQUENCE [LARGE SCALE GENOMIC DNA]</scope>
    <source>
        <strain evidence="20 21">56604</strain>
    </source>
</reference>
<comment type="pathway">
    <text evidence="6">Cofactor biosynthesis; adenosylcobalamin biosynthesis; adenosylcobalamin from cob(II)yrinate a,c-diamide: step 5/7.</text>
</comment>
<evidence type="ECO:0000256" key="1">
    <source>
        <dbReference type="ARBA" id="ARBA00000312"/>
    </source>
</evidence>
<evidence type="ECO:0000256" key="17">
    <source>
        <dbReference type="ARBA" id="ARBA00030571"/>
    </source>
</evidence>
<dbReference type="PANTHER" id="PTHR34848:SF1">
    <property type="entry name" value="BIFUNCTIONAL ADENOSYLCOBALAMIN BIOSYNTHESIS PROTEIN COBU"/>
    <property type="match status" value="1"/>
</dbReference>
<dbReference type="PANTHER" id="PTHR34848">
    <property type="match status" value="1"/>
</dbReference>
<gene>
    <name evidence="20" type="ORF">LBBP_04280</name>
</gene>
<evidence type="ECO:0000256" key="3">
    <source>
        <dbReference type="ARBA" id="ARBA00001522"/>
    </source>
</evidence>
<evidence type="ECO:0000256" key="5">
    <source>
        <dbReference type="ARBA" id="ARBA00004692"/>
    </source>
</evidence>
<dbReference type="InterPro" id="IPR027417">
    <property type="entry name" value="P-loop_NTPase"/>
</dbReference>
<dbReference type="Pfam" id="PF02283">
    <property type="entry name" value="CobU"/>
    <property type="match status" value="1"/>
</dbReference>
<dbReference type="UniPathway" id="UPA00148">
    <property type="reaction ID" value="UER00236"/>
</dbReference>
<dbReference type="EMBL" id="CP012030">
    <property type="protein sequence ID" value="ALO28394.1"/>
    <property type="molecule type" value="Genomic_DNA"/>
</dbReference>
<dbReference type="Proteomes" id="UP000058857">
    <property type="component" value="Chromosome 2"/>
</dbReference>
<evidence type="ECO:0000256" key="13">
    <source>
        <dbReference type="ARBA" id="ARBA00022777"/>
    </source>
</evidence>
<feature type="binding site" evidence="19">
    <location>
        <begin position="9"/>
        <end position="16"/>
    </location>
    <ligand>
        <name>GTP</name>
        <dbReference type="ChEBI" id="CHEBI:37565"/>
    </ligand>
</feature>
<dbReference type="SUPFAM" id="SSF52540">
    <property type="entry name" value="P-loop containing nucleoside triphosphate hydrolases"/>
    <property type="match status" value="1"/>
</dbReference>
<evidence type="ECO:0000256" key="9">
    <source>
        <dbReference type="ARBA" id="ARBA00012523"/>
    </source>
</evidence>
<feature type="binding site" evidence="19">
    <location>
        <position position="63"/>
    </location>
    <ligand>
        <name>GTP</name>
        <dbReference type="ChEBI" id="CHEBI:37565"/>
    </ligand>
</feature>
<proteinExistence type="inferred from homology"/>
<feature type="binding site" evidence="19">
    <location>
        <position position="86"/>
    </location>
    <ligand>
        <name>GTP</name>
        <dbReference type="ChEBI" id="CHEBI:37565"/>
    </ligand>
</feature>
<evidence type="ECO:0000256" key="19">
    <source>
        <dbReference type="PIRSR" id="PIRSR006135-2"/>
    </source>
</evidence>
<dbReference type="PATRIC" id="fig|280505.15.peg.4166"/>
<evidence type="ECO:0000256" key="7">
    <source>
        <dbReference type="ARBA" id="ARBA00007490"/>
    </source>
</evidence>
<evidence type="ECO:0000256" key="18">
    <source>
        <dbReference type="PIRSR" id="PIRSR006135-1"/>
    </source>
</evidence>
<evidence type="ECO:0000256" key="16">
    <source>
        <dbReference type="ARBA" id="ARBA00029570"/>
    </source>
</evidence>
<comment type="similarity">
    <text evidence="7">Belongs to the CobU/CobP family.</text>
</comment>
<evidence type="ECO:0000256" key="6">
    <source>
        <dbReference type="ARBA" id="ARBA00005159"/>
    </source>
</evidence>
<comment type="function">
    <text evidence="4">Catalyzes ATP-dependent phosphorylation of adenosylcobinamide and addition of GMP to adenosylcobinamide phosphate.</text>
</comment>
<keyword evidence="13 20" id="KW-0418">Kinase</keyword>
<organism evidence="20">
    <name type="scientific">Leptospira borgpetersenii serovar Ballum</name>
    <dbReference type="NCBI Taxonomy" id="280505"/>
    <lineage>
        <taxon>Bacteria</taxon>
        <taxon>Pseudomonadati</taxon>
        <taxon>Spirochaetota</taxon>
        <taxon>Spirochaetia</taxon>
        <taxon>Leptospirales</taxon>
        <taxon>Leptospiraceae</taxon>
        <taxon>Leptospira</taxon>
    </lineage>
</organism>
<evidence type="ECO:0000256" key="11">
    <source>
        <dbReference type="ARBA" id="ARBA00022679"/>
    </source>
</evidence>
<comment type="catalytic activity">
    <reaction evidence="2">
        <text>adenosylcob(III)inamide phosphate + GTP + H(+) = adenosylcob(III)inamide-GDP + diphosphate</text>
        <dbReference type="Rhea" id="RHEA:22712"/>
        <dbReference type="ChEBI" id="CHEBI:15378"/>
        <dbReference type="ChEBI" id="CHEBI:33019"/>
        <dbReference type="ChEBI" id="CHEBI:37565"/>
        <dbReference type="ChEBI" id="CHEBI:58502"/>
        <dbReference type="ChEBI" id="CHEBI:60487"/>
        <dbReference type="EC" id="2.7.7.62"/>
    </reaction>
</comment>
<keyword evidence="20" id="KW-0548">Nucleotidyltransferase</keyword>
<comment type="pathway">
    <text evidence="5">Cofactor biosynthesis; adenosylcobalamin biosynthesis; adenosylcobalamin from cob(II)yrinate a,c-diamide: step 6/7.</text>
</comment>
<dbReference type="EC" id="2.7.1.156" evidence="8"/>
<evidence type="ECO:0000256" key="14">
    <source>
        <dbReference type="ARBA" id="ARBA00022840"/>
    </source>
</evidence>
<keyword evidence="10" id="KW-0169">Cobalamin biosynthesis</keyword>
<dbReference type="RefSeq" id="WP_002726015.1">
    <property type="nucleotide sequence ID" value="NZ_CP012030.1"/>
</dbReference>
<keyword evidence="15 19" id="KW-0342">GTP-binding</keyword>
<dbReference type="PIRSF" id="PIRSF006135">
    <property type="entry name" value="CobU"/>
    <property type="match status" value="1"/>
</dbReference>
<dbReference type="CDD" id="cd00544">
    <property type="entry name" value="CobU"/>
    <property type="match status" value="1"/>
</dbReference>
<dbReference type="GO" id="GO:0005525">
    <property type="term" value="F:GTP binding"/>
    <property type="evidence" value="ECO:0007669"/>
    <property type="project" value="UniProtKB-KW"/>
</dbReference>
<evidence type="ECO:0000256" key="12">
    <source>
        <dbReference type="ARBA" id="ARBA00022741"/>
    </source>
</evidence>
<comment type="catalytic activity">
    <reaction evidence="1">
        <text>adenosylcob(III)inamide + ATP = adenosylcob(III)inamide phosphate + ADP + H(+)</text>
        <dbReference type="Rhea" id="RHEA:15769"/>
        <dbReference type="ChEBI" id="CHEBI:2480"/>
        <dbReference type="ChEBI" id="CHEBI:15378"/>
        <dbReference type="ChEBI" id="CHEBI:30616"/>
        <dbReference type="ChEBI" id="CHEBI:58502"/>
        <dbReference type="ChEBI" id="CHEBI:456216"/>
        <dbReference type="EC" id="2.7.1.156"/>
    </reaction>
</comment>
<accession>A0A0E3AXK1</accession>
<dbReference type="GO" id="GO:0043752">
    <property type="term" value="F:adenosylcobinamide kinase activity"/>
    <property type="evidence" value="ECO:0007669"/>
    <property type="project" value="UniProtKB-EC"/>
</dbReference>
<evidence type="ECO:0000256" key="10">
    <source>
        <dbReference type="ARBA" id="ARBA00022573"/>
    </source>
</evidence>
<feature type="active site" description="GMP-histidine intermediate" evidence="18">
    <location>
        <position position="50"/>
    </location>
</feature>
<protein>
    <recommendedName>
        <fullName evidence="16">Adenosylcobinamide kinase</fullName>
        <ecNumber evidence="8">2.7.1.156</ecNumber>
        <ecNumber evidence="9">2.7.7.62</ecNumber>
    </recommendedName>
    <alternativeName>
        <fullName evidence="17">Adenosylcobinamide-phosphate guanylyltransferase</fullName>
    </alternativeName>
</protein>
<evidence type="ECO:0000256" key="8">
    <source>
        <dbReference type="ARBA" id="ARBA00012016"/>
    </source>
</evidence>
<keyword evidence="12 19" id="KW-0547">Nucleotide-binding</keyword>
<evidence type="ECO:0000256" key="2">
    <source>
        <dbReference type="ARBA" id="ARBA00000711"/>
    </source>
</evidence>
<evidence type="ECO:0000313" key="21">
    <source>
        <dbReference type="Proteomes" id="UP000058857"/>
    </source>
</evidence>
<keyword evidence="11 20" id="KW-0808">Transferase</keyword>
<evidence type="ECO:0000256" key="15">
    <source>
        <dbReference type="ARBA" id="ARBA00023134"/>
    </source>
</evidence>
<evidence type="ECO:0000313" key="20">
    <source>
        <dbReference type="EMBL" id="ALO28394.1"/>
    </source>
</evidence>
<dbReference type="Gene3D" id="3.40.50.300">
    <property type="entry name" value="P-loop containing nucleotide triphosphate hydrolases"/>
    <property type="match status" value="1"/>
</dbReference>
<dbReference type="GO" id="GO:0008820">
    <property type="term" value="F:cobinamide phosphate guanylyltransferase activity"/>
    <property type="evidence" value="ECO:0007669"/>
    <property type="project" value="UniProtKB-EC"/>
</dbReference>
<dbReference type="InterPro" id="IPR003203">
    <property type="entry name" value="CobU/CobP"/>
</dbReference>
<dbReference type="AlphaFoldDB" id="A0A0E3AXK1"/>
<dbReference type="NCBIfam" id="NF004469">
    <property type="entry name" value="PRK05800.1"/>
    <property type="match status" value="1"/>
</dbReference>
<feature type="binding site" evidence="19">
    <location>
        <begin position="51"/>
        <end position="54"/>
    </location>
    <ligand>
        <name>GTP</name>
        <dbReference type="ChEBI" id="CHEBI:37565"/>
    </ligand>
</feature>